<dbReference type="GO" id="GO:0016874">
    <property type="term" value="F:ligase activity"/>
    <property type="evidence" value="ECO:0007669"/>
    <property type="project" value="UniProtKB-KW"/>
</dbReference>
<gene>
    <name evidence="6" type="ORF">A3C17_03355</name>
</gene>
<name>A0A1F7TX56_9BACT</name>
<dbReference type="SUPFAM" id="SSF56059">
    <property type="entry name" value="Glutathione synthetase ATP-binding domain-like"/>
    <property type="match status" value="1"/>
</dbReference>
<reference evidence="6 7" key="1">
    <citation type="journal article" date="2016" name="Nat. Commun.">
        <title>Thousands of microbial genomes shed light on interconnected biogeochemical processes in an aquifer system.</title>
        <authorList>
            <person name="Anantharaman K."/>
            <person name="Brown C.T."/>
            <person name="Hug L.A."/>
            <person name="Sharon I."/>
            <person name="Castelle C.J."/>
            <person name="Probst A.J."/>
            <person name="Thomas B.C."/>
            <person name="Singh A."/>
            <person name="Wilkins M.J."/>
            <person name="Karaoz U."/>
            <person name="Brodie E.L."/>
            <person name="Williams K.H."/>
            <person name="Hubbard S.S."/>
            <person name="Banfield J.F."/>
        </authorList>
    </citation>
    <scope>NUCLEOTIDE SEQUENCE [LARGE SCALE GENOMIC DNA]</scope>
</reference>
<dbReference type="PANTHER" id="PTHR43585:SF2">
    <property type="entry name" value="ATP-GRASP ENZYME FSQD"/>
    <property type="match status" value="1"/>
</dbReference>
<dbReference type="Gene3D" id="3.30.470.20">
    <property type="entry name" value="ATP-grasp fold, B domain"/>
    <property type="match status" value="1"/>
</dbReference>
<evidence type="ECO:0000256" key="2">
    <source>
        <dbReference type="ARBA" id="ARBA00022741"/>
    </source>
</evidence>
<comment type="caution">
    <text evidence="6">The sequence shown here is derived from an EMBL/GenBank/DDBJ whole genome shotgun (WGS) entry which is preliminary data.</text>
</comment>
<dbReference type="PROSITE" id="PS50975">
    <property type="entry name" value="ATP_GRASP"/>
    <property type="match status" value="1"/>
</dbReference>
<dbReference type="GO" id="GO:0046872">
    <property type="term" value="F:metal ion binding"/>
    <property type="evidence" value="ECO:0007669"/>
    <property type="project" value="InterPro"/>
</dbReference>
<dbReference type="Gene3D" id="3.40.50.20">
    <property type="match status" value="1"/>
</dbReference>
<dbReference type="GO" id="GO:0005524">
    <property type="term" value="F:ATP binding"/>
    <property type="evidence" value="ECO:0007669"/>
    <property type="project" value="UniProtKB-UniRule"/>
</dbReference>
<proteinExistence type="predicted"/>
<organism evidence="6 7">
    <name type="scientific">Candidatus Uhrbacteria bacterium RIFCSPHIGHO2_02_FULL_53_13</name>
    <dbReference type="NCBI Taxonomy" id="1802389"/>
    <lineage>
        <taxon>Bacteria</taxon>
        <taxon>Candidatus Uhriibacteriota</taxon>
    </lineage>
</organism>
<dbReference type="Gene3D" id="3.30.1490.20">
    <property type="entry name" value="ATP-grasp fold, A domain"/>
    <property type="match status" value="1"/>
</dbReference>
<keyword evidence="2 4" id="KW-0547">Nucleotide-binding</keyword>
<dbReference type="EMBL" id="MGDX01000028">
    <property type="protein sequence ID" value="OGL70610.1"/>
    <property type="molecule type" value="Genomic_DNA"/>
</dbReference>
<keyword evidence="3 4" id="KW-0067">ATP-binding</keyword>
<dbReference type="PANTHER" id="PTHR43585">
    <property type="entry name" value="FUMIPYRROLE BIOSYNTHESIS PROTEIN C"/>
    <property type="match status" value="1"/>
</dbReference>
<protein>
    <recommendedName>
        <fullName evidence="5">ATP-grasp domain-containing protein</fullName>
    </recommendedName>
</protein>
<dbReference type="InterPro" id="IPR013815">
    <property type="entry name" value="ATP_grasp_subdomain_1"/>
</dbReference>
<dbReference type="InterPro" id="IPR052032">
    <property type="entry name" value="ATP-dep_AA_Ligase"/>
</dbReference>
<evidence type="ECO:0000313" key="6">
    <source>
        <dbReference type="EMBL" id="OGL70610.1"/>
    </source>
</evidence>
<dbReference type="InterPro" id="IPR011761">
    <property type="entry name" value="ATP-grasp"/>
</dbReference>
<keyword evidence="1" id="KW-0436">Ligase</keyword>
<sequence>MTDRRAVRVGVTCVGGRFVFDALQALRAAPDLDVTIIGMDAVAESSGKLFVDRFVQVPFASQDPRGFVKALFQICQEQAIDVVVLWSEAETRAVAQYGSDRAPSLLKTTADQPEVAAIVTHKGRLFDALNERGVDVGPYQRAMDFRSVRRALEDLGYPERSMVIKPCEGTGSRGVLIANATILSYTPLLSAERLCGTGTIEALEAVVREYDASWEDVLIMPFYGGDVYDVDCLAVHGTAVDVVPRKRQYSNPLSPVNEGCVVAMEPDLIAYAKRLGKTLGVHGVCDFDLVRDEEGRPRLLDASLRMSGSIAASCVVGINFPAQLIRILLDLPLKHYDVIDGTVLRPIHHFIAV</sequence>
<dbReference type="AlphaFoldDB" id="A0A1F7TX56"/>
<evidence type="ECO:0000256" key="1">
    <source>
        <dbReference type="ARBA" id="ARBA00022598"/>
    </source>
</evidence>
<dbReference type="Proteomes" id="UP000177097">
    <property type="component" value="Unassembled WGS sequence"/>
</dbReference>
<accession>A0A1F7TX56</accession>
<evidence type="ECO:0000313" key="7">
    <source>
        <dbReference type="Proteomes" id="UP000177097"/>
    </source>
</evidence>
<dbReference type="STRING" id="1802389.A3C17_03355"/>
<evidence type="ECO:0000256" key="3">
    <source>
        <dbReference type="ARBA" id="ARBA00022840"/>
    </source>
</evidence>
<evidence type="ECO:0000256" key="4">
    <source>
        <dbReference type="PROSITE-ProRule" id="PRU00409"/>
    </source>
</evidence>
<feature type="domain" description="ATP-grasp" evidence="5">
    <location>
        <begin position="126"/>
        <end position="329"/>
    </location>
</feature>
<evidence type="ECO:0000259" key="5">
    <source>
        <dbReference type="PROSITE" id="PS50975"/>
    </source>
</evidence>
<dbReference type="Pfam" id="PF15632">
    <property type="entry name" value="ATPgrasp_Ter"/>
    <property type="match status" value="1"/>
</dbReference>